<accession>A0A3T1CXG3</accession>
<dbReference type="Proteomes" id="UP001161669">
    <property type="component" value="Segment"/>
</dbReference>
<dbReference type="KEGG" id="vg:80540889"/>
<sequence>MQRSTYTARIECPSPEAVARVVAGLGERDWTVKRYVTESIVAVSLSSRDAVCRAGTDLRQLLDGKEVLRWVMWIEHDGSC</sequence>
<organism evidence="1 2">
    <name type="scientific">Acanthamoeba castellanii medusavirus J1</name>
    <dbReference type="NCBI Taxonomy" id="3114988"/>
    <lineage>
        <taxon>Viruses</taxon>
        <taxon>Varidnaviria</taxon>
        <taxon>Bamfordvirae</taxon>
        <taxon>Nucleocytoviricota</taxon>
        <taxon>Megaviricetes</taxon>
        <taxon>Mamonoviridae</taxon>
        <taxon>Medusavirus</taxon>
        <taxon>Medusavirus medusae</taxon>
    </lineage>
</organism>
<dbReference type="EMBL" id="AP018495">
    <property type="protein sequence ID" value="BBI30537.1"/>
    <property type="molecule type" value="Genomic_DNA"/>
</dbReference>
<evidence type="ECO:0000313" key="1">
    <source>
        <dbReference type="EMBL" id="BBI30537.1"/>
    </source>
</evidence>
<reference evidence="2" key="1">
    <citation type="journal article" date="2019" name="J. Virol.">
        <title>Medusavirus, a novel large DNA virus discovered from hot spring water.</title>
        <authorList>
            <person name="Yoshikawa G."/>
            <person name="Blanc-Mathieu R."/>
            <person name="Song C."/>
            <person name="Kayama Y."/>
            <person name="Mochizuki T."/>
            <person name="Murata K."/>
            <person name="Ogata H."/>
            <person name="Takemura M."/>
        </authorList>
    </citation>
    <scope>NUCLEOTIDE SEQUENCE [LARGE SCALE GENOMIC DNA]</scope>
</reference>
<proteinExistence type="predicted"/>
<name>A0A3T1CXG3_9VIRU</name>
<evidence type="ECO:0000313" key="2">
    <source>
        <dbReference type="Proteomes" id="UP001161669"/>
    </source>
</evidence>
<protein>
    <submittedName>
        <fullName evidence="1">Uncharacterized protein</fullName>
    </submittedName>
</protein>
<keyword evidence="2" id="KW-1185">Reference proteome</keyword>